<feature type="compositionally biased region" description="Basic and acidic residues" evidence="1">
    <location>
        <begin position="789"/>
        <end position="803"/>
    </location>
</feature>
<feature type="compositionally biased region" description="Basic and acidic residues" evidence="1">
    <location>
        <begin position="1073"/>
        <end position="1085"/>
    </location>
</feature>
<accession>A0A0G4FTR2</accession>
<evidence type="ECO:0000256" key="1">
    <source>
        <dbReference type="SAM" id="MobiDB-lite"/>
    </source>
</evidence>
<protein>
    <recommendedName>
        <fullName evidence="3">Kinesin motor domain-containing protein</fullName>
    </recommendedName>
</protein>
<feature type="compositionally biased region" description="Acidic residues" evidence="1">
    <location>
        <begin position="602"/>
        <end position="615"/>
    </location>
</feature>
<feature type="compositionally biased region" description="Low complexity" evidence="1">
    <location>
        <begin position="672"/>
        <end position="689"/>
    </location>
</feature>
<feature type="region of interest" description="Disordered" evidence="1">
    <location>
        <begin position="1239"/>
        <end position="1262"/>
    </location>
</feature>
<dbReference type="InterPro" id="IPR032675">
    <property type="entry name" value="LRR_dom_sf"/>
</dbReference>
<gene>
    <name evidence="2" type="ORF">Cvel_18727</name>
</gene>
<feature type="region of interest" description="Disordered" evidence="1">
    <location>
        <begin position="1065"/>
        <end position="1092"/>
    </location>
</feature>
<evidence type="ECO:0000313" key="2">
    <source>
        <dbReference type="EMBL" id="CEM18331.1"/>
    </source>
</evidence>
<feature type="compositionally biased region" description="Basic and acidic residues" evidence="1">
    <location>
        <begin position="453"/>
        <end position="462"/>
    </location>
</feature>
<dbReference type="EMBL" id="CDMZ01000629">
    <property type="protein sequence ID" value="CEM18331.1"/>
    <property type="molecule type" value="Genomic_DNA"/>
</dbReference>
<dbReference type="SUPFAM" id="SSF52047">
    <property type="entry name" value="RNI-like"/>
    <property type="match status" value="1"/>
</dbReference>
<feature type="compositionally biased region" description="Polar residues" evidence="1">
    <location>
        <begin position="897"/>
        <end position="915"/>
    </location>
</feature>
<feature type="region of interest" description="Disordered" evidence="1">
    <location>
        <begin position="366"/>
        <end position="394"/>
    </location>
</feature>
<feature type="compositionally biased region" description="Basic and acidic residues" evidence="1">
    <location>
        <begin position="587"/>
        <end position="601"/>
    </location>
</feature>
<feature type="compositionally biased region" description="Polar residues" evidence="1">
    <location>
        <begin position="761"/>
        <end position="782"/>
    </location>
</feature>
<name>A0A0G4FTR2_9ALVE</name>
<feature type="region of interest" description="Disordered" evidence="1">
    <location>
        <begin position="896"/>
        <end position="915"/>
    </location>
</feature>
<feature type="region of interest" description="Disordered" evidence="1">
    <location>
        <begin position="863"/>
        <end position="883"/>
    </location>
</feature>
<feature type="region of interest" description="Disordered" evidence="1">
    <location>
        <begin position="1423"/>
        <end position="1465"/>
    </location>
</feature>
<feature type="region of interest" description="Disordered" evidence="1">
    <location>
        <begin position="761"/>
        <end position="805"/>
    </location>
</feature>
<feature type="compositionally biased region" description="Basic and acidic residues" evidence="1">
    <location>
        <begin position="626"/>
        <end position="635"/>
    </location>
</feature>
<feature type="compositionally biased region" description="Low complexity" evidence="1">
    <location>
        <begin position="1448"/>
        <end position="1464"/>
    </location>
</feature>
<feature type="compositionally biased region" description="Basic and acidic residues" evidence="1">
    <location>
        <begin position="691"/>
        <end position="726"/>
    </location>
</feature>
<dbReference type="VEuPathDB" id="CryptoDB:Cvel_18727"/>
<proteinExistence type="predicted"/>
<feature type="region of interest" description="Disordered" evidence="1">
    <location>
        <begin position="449"/>
        <end position="747"/>
    </location>
</feature>
<feature type="compositionally biased region" description="Gly residues" evidence="1">
    <location>
        <begin position="1423"/>
        <end position="1447"/>
    </location>
</feature>
<feature type="region of interest" description="Disordered" evidence="1">
    <location>
        <begin position="834"/>
        <end position="853"/>
    </location>
</feature>
<reference evidence="2" key="1">
    <citation type="submission" date="2014-11" db="EMBL/GenBank/DDBJ databases">
        <authorList>
            <person name="Otto D Thomas"/>
            <person name="Naeem Raeece"/>
        </authorList>
    </citation>
    <scope>NUCLEOTIDE SEQUENCE</scope>
</reference>
<feature type="compositionally biased region" description="Basic and acidic residues" evidence="1">
    <location>
        <begin position="486"/>
        <end position="504"/>
    </location>
</feature>
<feature type="compositionally biased region" description="Basic and acidic residues" evidence="1">
    <location>
        <begin position="377"/>
        <end position="394"/>
    </location>
</feature>
<sequence>MNQTGILLFNSSTFPSSLHVKLRSTHVEGEPVLLCKEVVTTATGGGQQQNQERKAADGFTFDRIENIGPVPSQTAEQTFQLLEELTNRTGEGLNTSIVFVAPPCLDQGLFERLLFGDPSSPTEPSETDRHASVLSCTLGRMFQSLHEGGGVFRGLLHVAACCADTETGFEDLLANSQGVTRKEITIRGTRRSLQQRTIWSRKQCENIRRRLAEGVSAQHRQSLSVFVTLTSARLVNNKKPSRGSLTIALLRGGGAEGRSHSNSIPNSLEGWGVQGGERGDGGAGDRGWLRVLSLWRSTLDSLKSSGGGPTGIERRSAVGALLRDALWGASRRVWLVGVPTWASGCAFRRSLLPALRVALRCREEEREREGGGSGASSHERPASGSDRDREKDRDSAELWREELEVLRRENRGLIALCQSLETERDDARRQAASLETALASLRAVVNLRSAKGGRREKERLQQPEEANDLTPSPSLTHQERQDEEQREEHPEGVVRGFPVERDSGSLEGGVDLSEPHGECVTPVLQEELPSEAQLPSPLPQTETEEQPEPSSPESPKQIVRPPGAPPVLYFRLPSERAHEEGEEEEGIDRGDVTGETERAQECAEEGSAGDEEENEAAPSESFSVQTEKRVVRAQEGDGEDDAIHVSGVASYPHSAAEGEEEGQLNEDRLSVSEDPSSSSAESLNSPFPSQRETETSSREQTRRDGEEDVQRLAHDERDSDSPEVAERGPAGGEESPPLPRFSDFPDHLDAVTGARCLTAQPSAQANSLQEMRVSTSKQSPESRTVCLFDRSDSKSQDTRRPDAVKAAPSALLKQVEDPRIVPIEAQRSLFFLQSSPESEDGASEAGRSESKCRFPVPPFSPHLAVYDPKNNEKSGEGTGPPWQVSVQAQAGCALALPSSQENSQTRASSESAQTTAGADMEDIHVCLPADLCLPDGDVDLYASSDTPSPLLLWLCKLMSGLSKCLDLLAERERKLGMGENERVSSAERETETRSTKVWQKKVVVHAAPSASRRLLSLLLRVDVWAQQVLLLHQKREVSLRAKGGESVSESVRMILHGAERKRIEGGELSSHASSRESFQRDRGGESEGEEDIGGYLDVSSEVASALAEAKSLLSHPLLSSLLFKNLSRNCAPNPLTIPLLDAGKASALSPGSASLVLGHCSIASGLRLEGVEFENSGGGEAMRGRGGVGEKEEEDGSLCPPILVQLVLMVKRVRVLRRLSIRGLSETFGCVRRQLVSWRRKQQQPPQQETRDAGRGEGGSWGLPPAGASGLESFFDWLGFAHAGSLEELRLDNCQLGDDGLWLLLGSLAKHGAFGLQALSVKGNALGAVSACVLSHFLPSFGLLEELEAGHNHLRLSDEAEGDYPLSGEQKARASVVSPVEDLLASFFLCKSLRYVNLSVNGLEEDTRYVSFWERTKALVKKGGTGSGLGGRSGQPGREGGAGGGAQGLTEGEGPPGSSVVPGRSLGGGPAAAEVLACGAGERAGAHLCVHGI</sequence>
<evidence type="ECO:0008006" key="3">
    <source>
        <dbReference type="Google" id="ProtNLM"/>
    </source>
</evidence>
<dbReference type="Gene3D" id="3.80.10.10">
    <property type="entry name" value="Ribonuclease Inhibitor"/>
    <property type="match status" value="1"/>
</dbReference>
<organism evidence="2">
    <name type="scientific">Chromera velia CCMP2878</name>
    <dbReference type="NCBI Taxonomy" id="1169474"/>
    <lineage>
        <taxon>Eukaryota</taxon>
        <taxon>Sar</taxon>
        <taxon>Alveolata</taxon>
        <taxon>Colpodellida</taxon>
        <taxon>Chromeraceae</taxon>
        <taxon>Chromera</taxon>
    </lineage>
</organism>